<feature type="region of interest" description="Disordered" evidence="1">
    <location>
        <begin position="1"/>
        <end position="61"/>
    </location>
</feature>
<proteinExistence type="predicted"/>
<dbReference type="EMBL" id="JAIQCJ010001995">
    <property type="protein sequence ID" value="KAJ8786180.1"/>
    <property type="molecule type" value="Genomic_DNA"/>
</dbReference>
<feature type="compositionally biased region" description="Polar residues" evidence="1">
    <location>
        <begin position="495"/>
        <end position="516"/>
    </location>
</feature>
<evidence type="ECO:0000313" key="2">
    <source>
        <dbReference type="EMBL" id="KAJ8786180.1"/>
    </source>
</evidence>
<feature type="compositionally biased region" description="Basic and acidic residues" evidence="1">
    <location>
        <begin position="189"/>
        <end position="198"/>
    </location>
</feature>
<evidence type="ECO:0000256" key="1">
    <source>
        <dbReference type="SAM" id="MobiDB-lite"/>
    </source>
</evidence>
<feature type="region of interest" description="Disordered" evidence="1">
    <location>
        <begin position="357"/>
        <end position="386"/>
    </location>
</feature>
<keyword evidence="3" id="KW-1185">Reference proteome</keyword>
<feature type="region of interest" description="Disordered" evidence="1">
    <location>
        <begin position="483"/>
        <end position="521"/>
    </location>
</feature>
<gene>
    <name evidence="2" type="ORF">J1605_006400</name>
</gene>
<reference evidence="2 3" key="1">
    <citation type="submission" date="2022-11" db="EMBL/GenBank/DDBJ databases">
        <title>Whole genome sequence of Eschrichtius robustus ER-17-0199.</title>
        <authorList>
            <person name="Bruniche-Olsen A."/>
            <person name="Black A.N."/>
            <person name="Fields C.J."/>
            <person name="Walden K."/>
            <person name="Dewoody J.A."/>
        </authorList>
    </citation>
    <scope>NUCLEOTIDE SEQUENCE [LARGE SCALE GENOMIC DNA]</scope>
    <source>
        <strain evidence="2">ER-17-0199</strain>
        <tissue evidence="2">Blubber</tissue>
    </source>
</reference>
<sequence length="579" mass="61352">MAGEVEAAHMGHMAHQHPGSPWGRLSPHPAASETEGGRKGNPDARGPGSQASDRHGHRESSCVSAGCTATPSCCHCKPTDTQGASVDVSRVVHICLLQELCHTWERGSEVRLSHVGPDVGRPEADKHRISEQNLGSGELVPWDPPCGSWAAGPPQPLRRHSPACRENGCRGDVNRRPGLGEPRPGAQRPRSEGGRAEPGELGNQLIVKGVNQILVTGQMGVDGVLRRCFSGAVTLELRLESALASGKLLSVSASSFARMSKVLPPVVSKGISFNRPGLPSACAGPELDEMLQAAGRRVAGGVGKDLAGMEHGGEWALGLFLVRMCLGATGHGSLETLGKAWPWHRGQRMPGGTLAWQSGRQCQSGPQAPQSGLAGAGLQDPSAEPLPGDVACSWSRISGDPRGGGAWGPSLERRVYFPCSRFAARLPLGLWCQRTREQRAGALHVFRCSPWKPWEARSQRAGWVGIKGLGPVASVKNGPALPLGAKGGVPKGTHKTPSVRQAQKSPESMDNSSSSVIEEKKKHAKKTKDSFLGGLCAFSCLVVGHPVTCGFRCDSLTLRRTSHQPFTRQFLLPVMLALN</sequence>
<feature type="compositionally biased region" description="Polar residues" evidence="1">
    <location>
        <begin position="357"/>
        <end position="370"/>
    </location>
</feature>
<feature type="region of interest" description="Disordered" evidence="1">
    <location>
        <begin position="150"/>
        <end position="200"/>
    </location>
</feature>
<organism evidence="2 3">
    <name type="scientific">Eschrichtius robustus</name>
    <name type="common">California gray whale</name>
    <name type="synonym">Eschrichtius gibbosus</name>
    <dbReference type="NCBI Taxonomy" id="9764"/>
    <lineage>
        <taxon>Eukaryota</taxon>
        <taxon>Metazoa</taxon>
        <taxon>Chordata</taxon>
        <taxon>Craniata</taxon>
        <taxon>Vertebrata</taxon>
        <taxon>Euteleostomi</taxon>
        <taxon>Mammalia</taxon>
        <taxon>Eutheria</taxon>
        <taxon>Laurasiatheria</taxon>
        <taxon>Artiodactyla</taxon>
        <taxon>Whippomorpha</taxon>
        <taxon>Cetacea</taxon>
        <taxon>Mysticeti</taxon>
        <taxon>Eschrichtiidae</taxon>
        <taxon>Eschrichtius</taxon>
    </lineage>
</organism>
<evidence type="ECO:0000313" key="3">
    <source>
        <dbReference type="Proteomes" id="UP001159641"/>
    </source>
</evidence>
<dbReference type="AlphaFoldDB" id="A0AB34H668"/>
<accession>A0AB34H668</accession>
<protein>
    <submittedName>
        <fullName evidence="2">Uncharacterized protein</fullName>
    </submittedName>
</protein>
<name>A0AB34H668_ESCRO</name>
<dbReference type="Proteomes" id="UP001159641">
    <property type="component" value="Unassembled WGS sequence"/>
</dbReference>
<comment type="caution">
    <text evidence="2">The sequence shown here is derived from an EMBL/GenBank/DDBJ whole genome shotgun (WGS) entry which is preliminary data.</text>
</comment>